<feature type="domain" description="Thiolase N-terminal" evidence="7">
    <location>
        <begin position="5"/>
        <end position="263"/>
    </location>
</feature>
<evidence type="ECO:0000256" key="4">
    <source>
        <dbReference type="ARBA" id="ARBA00023315"/>
    </source>
</evidence>
<dbReference type="SUPFAM" id="SSF53901">
    <property type="entry name" value="Thiolase-like"/>
    <property type="match status" value="2"/>
</dbReference>
<feature type="domain" description="Thiolase C-terminal" evidence="8">
    <location>
        <begin position="272"/>
        <end position="391"/>
    </location>
</feature>
<keyword evidence="4 6" id="KW-0012">Acyltransferase</keyword>
<reference evidence="9 10" key="1">
    <citation type="submission" date="2020-08" db="EMBL/GenBank/DDBJ databases">
        <title>Genome public.</title>
        <authorList>
            <person name="Liu C."/>
            <person name="Sun Q."/>
        </authorList>
    </citation>
    <scope>NUCLEOTIDE SEQUENCE [LARGE SCALE GENOMIC DNA]</scope>
    <source>
        <strain evidence="9 10">BX1</strain>
    </source>
</reference>
<dbReference type="PANTHER" id="PTHR18919:SF107">
    <property type="entry name" value="ACETYL-COA ACETYLTRANSFERASE, CYTOSOLIC"/>
    <property type="match status" value="1"/>
</dbReference>
<sequence>MSKEIVLVGACRTAIGKMGGTLSNIPAEQLGAIVMKEAIARAGISADQIDEVIFGNVLTAAMGQSPARQAAIHAGIPESVPAMTINNVCGSGLKSVNMAAAMIMAGEADVVMAGGMENMSMAPYALPNARFGYRMNNGKVIDTMVNDALWDAFNNYHMGITAENVAEKYGITREMQDEFAAASQQKTEAAQKAGLFDAEIVGVPVKVKKETVMFDKDEFPRAGVEAAGLAKLKPAFKPDGGTVTAANASGINDGAAAVLVMSAEKAAELGVKPMARWIGGASAGVDPKIMGIGPAYSTEKLFKKTGLGLGDLSVIEANEAFAAQSLAVGKLLGWDASKVNPKGGAISLGHPVGASGCRILVTLLHELEAGQKGLATLCVGGGMGVSAIVEKL</sequence>
<evidence type="ECO:0000256" key="6">
    <source>
        <dbReference type="RuleBase" id="RU003557"/>
    </source>
</evidence>
<dbReference type="PROSITE" id="PS00737">
    <property type="entry name" value="THIOLASE_2"/>
    <property type="match status" value="1"/>
</dbReference>
<keyword evidence="3 6" id="KW-0808">Transferase</keyword>
<dbReference type="CDD" id="cd00751">
    <property type="entry name" value="thiolase"/>
    <property type="match status" value="1"/>
</dbReference>
<dbReference type="InterPro" id="IPR020615">
    <property type="entry name" value="Thiolase_acyl_enz_int_AS"/>
</dbReference>
<dbReference type="Pfam" id="PF02803">
    <property type="entry name" value="Thiolase_C"/>
    <property type="match status" value="1"/>
</dbReference>
<dbReference type="InterPro" id="IPR020616">
    <property type="entry name" value="Thiolase_N"/>
</dbReference>
<name>A0ABR7NI64_9FIRM</name>
<evidence type="ECO:0000256" key="2">
    <source>
        <dbReference type="ARBA" id="ARBA00012705"/>
    </source>
</evidence>
<dbReference type="PROSITE" id="PS00098">
    <property type="entry name" value="THIOLASE_1"/>
    <property type="match status" value="1"/>
</dbReference>
<evidence type="ECO:0000313" key="10">
    <source>
        <dbReference type="Proteomes" id="UP000658131"/>
    </source>
</evidence>
<dbReference type="InterPro" id="IPR020617">
    <property type="entry name" value="Thiolase_C"/>
</dbReference>
<dbReference type="InterPro" id="IPR020613">
    <property type="entry name" value="Thiolase_CS"/>
</dbReference>
<comment type="similarity">
    <text evidence="1 6">Belongs to the thiolase-like superfamily. Thiolase family.</text>
</comment>
<evidence type="ECO:0000259" key="8">
    <source>
        <dbReference type="Pfam" id="PF02803"/>
    </source>
</evidence>
<dbReference type="Proteomes" id="UP000658131">
    <property type="component" value="Unassembled WGS sequence"/>
</dbReference>
<accession>A0ABR7NI64</accession>
<protein>
    <recommendedName>
        <fullName evidence="2">acetyl-CoA C-acetyltransferase</fullName>
        <ecNumber evidence="2">2.3.1.9</ecNumber>
    </recommendedName>
    <alternativeName>
        <fullName evidence="5">Acetoacetyl-CoA thiolase</fullName>
    </alternativeName>
</protein>
<dbReference type="Pfam" id="PF00108">
    <property type="entry name" value="Thiolase_N"/>
    <property type="match status" value="1"/>
</dbReference>
<keyword evidence="10" id="KW-1185">Reference proteome</keyword>
<dbReference type="NCBIfam" id="TIGR01930">
    <property type="entry name" value="AcCoA-C-Actrans"/>
    <property type="match status" value="1"/>
</dbReference>
<evidence type="ECO:0000256" key="5">
    <source>
        <dbReference type="ARBA" id="ARBA00030755"/>
    </source>
</evidence>
<proteinExistence type="inferred from homology"/>
<evidence type="ECO:0000259" key="7">
    <source>
        <dbReference type="Pfam" id="PF00108"/>
    </source>
</evidence>
<dbReference type="InterPro" id="IPR002155">
    <property type="entry name" value="Thiolase"/>
</dbReference>
<dbReference type="PANTHER" id="PTHR18919">
    <property type="entry name" value="ACETYL-COA C-ACYLTRANSFERASE"/>
    <property type="match status" value="1"/>
</dbReference>
<dbReference type="InterPro" id="IPR020610">
    <property type="entry name" value="Thiolase_AS"/>
</dbReference>
<dbReference type="RefSeq" id="WP_262399644.1">
    <property type="nucleotide sequence ID" value="NZ_JACRTB010000008.1"/>
</dbReference>
<dbReference type="Gene3D" id="3.40.47.10">
    <property type="match status" value="2"/>
</dbReference>
<dbReference type="PIRSF" id="PIRSF000429">
    <property type="entry name" value="Ac-CoA_Ac_transf"/>
    <property type="match status" value="1"/>
</dbReference>
<gene>
    <name evidence="9" type="ORF">H8717_06685</name>
</gene>
<evidence type="ECO:0000256" key="3">
    <source>
        <dbReference type="ARBA" id="ARBA00022679"/>
    </source>
</evidence>
<evidence type="ECO:0000256" key="1">
    <source>
        <dbReference type="ARBA" id="ARBA00010982"/>
    </source>
</evidence>
<organism evidence="9 10">
    <name type="scientific">Yanshouia hominis</name>
    <dbReference type="NCBI Taxonomy" id="2763673"/>
    <lineage>
        <taxon>Bacteria</taxon>
        <taxon>Bacillati</taxon>
        <taxon>Bacillota</taxon>
        <taxon>Clostridia</taxon>
        <taxon>Eubacteriales</taxon>
        <taxon>Oscillospiraceae</taxon>
        <taxon>Yanshouia</taxon>
    </lineage>
</organism>
<comment type="caution">
    <text evidence="9">The sequence shown here is derived from an EMBL/GenBank/DDBJ whole genome shotgun (WGS) entry which is preliminary data.</text>
</comment>
<dbReference type="EMBL" id="JACRTB010000008">
    <property type="protein sequence ID" value="MBC8576093.1"/>
    <property type="molecule type" value="Genomic_DNA"/>
</dbReference>
<dbReference type="EC" id="2.3.1.9" evidence="2"/>
<evidence type="ECO:0000313" key="9">
    <source>
        <dbReference type="EMBL" id="MBC8576093.1"/>
    </source>
</evidence>
<dbReference type="PROSITE" id="PS00099">
    <property type="entry name" value="THIOLASE_3"/>
    <property type="match status" value="1"/>
</dbReference>
<dbReference type="InterPro" id="IPR016039">
    <property type="entry name" value="Thiolase-like"/>
</dbReference>